<evidence type="ECO:0000256" key="2">
    <source>
        <dbReference type="ARBA" id="ARBA00023015"/>
    </source>
</evidence>
<dbReference type="KEGG" id="mmab:HQ865_03535"/>
<dbReference type="Pfam" id="PF08220">
    <property type="entry name" value="HTH_DeoR"/>
    <property type="match status" value="1"/>
</dbReference>
<dbReference type="InterPro" id="IPR001034">
    <property type="entry name" value="DeoR_HTH"/>
</dbReference>
<dbReference type="Gene3D" id="1.10.10.10">
    <property type="entry name" value="Winged helix-like DNA-binding domain superfamily/Winged helix DNA-binding domain"/>
    <property type="match status" value="1"/>
</dbReference>
<gene>
    <name evidence="6" type="ORF">HQ865_03535</name>
</gene>
<dbReference type="PRINTS" id="PR00037">
    <property type="entry name" value="HTHLACR"/>
</dbReference>
<dbReference type="PROSITE" id="PS00894">
    <property type="entry name" value="HTH_DEOR_1"/>
    <property type="match status" value="1"/>
</dbReference>
<keyword evidence="2" id="KW-0805">Transcription regulation</keyword>
<evidence type="ECO:0000256" key="3">
    <source>
        <dbReference type="ARBA" id="ARBA00023125"/>
    </source>
</evidence>
<dbReference type="InterPro" id="IPR050313">
    <property type="entry name" value="Carb_Metab_HTH_regulators"/>
</dbReference>
<evidence type="ECO:0000313" key="6">
    <source>
        <dbReference type="EMBL" id="QKJ28864.1"/>
    </source>
</evidence>
<dbReference type="SMART" id="SM00420">
    <property type="entry name" value="HTH_DEOR"/>
    <property type="match status" value="1"/>
</dbReference>
<dbReference type="GO" id="GO:0003677">
    <property type="term" value="F:DNA binding"/>
    <property type="evidence" value="ECO:0007669"/>
    <property type="project" value="UniProtKB-KW"/>
</dbReference>
<dbReference type="PANTHER" id="PTHR30363:SF4">
    <property type="entry name" value="GLYCEROL-3-PHOSPHATE REGULON REPRESSOR"/>
    <property type="match status" value="1"/>
</dbReference>
<evidence type="ECO:0000256" key="4">
    <source>
        <dbReference type="ARBA" id="ARBA00023163"/>
    </source>
</evidence>
<evidence type="ECO:0000259" key="5">
    <source>
        <dbReference type="PROSITE" id="PS51000"/>
    </source>
</evidence>
<dbReference type="Gene3D" id="3.40.50.1360">
    <property type="match status" value="1"/>
</dbReference>
<protein>
    <submittedName>
        <fullName evidence="6">DeoR/GlpR transcriptional regulator</fullName>
    </submittedName>
</protein>
<feature type="domain" description="HTH deoR-type" evidence="5">
    <location>
        <begin position="3"/>
        <end position="58"/>
    </location>
</feature>
<dbReference type="InterPro" id="IPR037171">
    <property type="entry name" value="NagB/RpiA_transferase-like"/>
</dbReference>
<accession>A0A7D4Q8H3</accession>
<keyword evidence="4" id="KW-0804">Transcription</keyword>
<dbReference type="Proteomes" id="UP000505355">
    <property type="component" value="Chromosome"/>
</dbReference>
<evidence type="ECO:0000313" key="7">
    <source>
        <dbReference type="Proteomes" id="UP000505355"/>
    </source>
</evidence>
<dbReference type="AlphaFoldDB" id="A0A7D4Q8H3"/>
<keyword evidence="3" id="KW-0238">DNA-binding</keyword>
<organism evidence="6 7">
    <name type="scientific">Mucilaginibacter mali</name>
    <dbReference type="NCBI Taxonomy" id="2740462"/>
    <lineage>
        <taxon>Bacteria</taxon>
        <taxon>Pseudomonadati</taxon>
        <taxon>Bacteroidota</taxon>
        <taxon>Sphingobacteriia</taxon>
        <taxon>Sphingobacteriales</taxon>
        <taxon>Sphingobacteriaceae</taxon>
        <taxon>Mucilaginibacter</taxon>
    </lineage>
</organism>
<dbReference type="SUPFAM" id="SSF100950">
    <property type="entry name" value="NagB/RpiA/CoA transferase-like"/>
    <property type="match status" value="1"/>
</dbReference>
<keyword evidence="7" id="KW-1185">Reference proteome</keyword>
<dbReference type="InterPro" id="IPR018356">
    <property type="entry name" value="Tscrpt_reg_HTH_DeoR_CS"/>
</dbReference>
<reference evidence="6 7" key="1">
    <citation type="submission" date="2020-05" db="EMBL/GenBank/DDBJ databases">
        <title>Mucilaginibacter mali sp. nov.</title>
        <authorList>
            <person name="Kim H.S."/>
            <person name="Lee K.C."/>
            <person name="Suh M.K."/>
            <person name="Kim J.-S."/>
            <person name="Han K.-I."/>
            <person name="Eom M.K."/>
            <person name="Shin Y.K."/>
            <person name="Lee J.-S."/>
        </authorList>
    </citation>
    <scope>NUCLEOTIDE SEQUENCE [LARGE SCALE GENOMIC DNA]</scope>
    <source>
        <strain evidence="6 7">G2-14</strain>
    </source>
</reference>
<dbReference type="GO" id="GO:0003700">
    <property type="term" value="F:DNA-binding transcription factor activity"/>
    <property type="evidence" value="ECO:0007669"/>
    <property type="project" value="InterPro"/>
</dbReference>
<proteinExistence type="predicted"/>
<dbReference type="InterPro" id="IPR036388">
    <property type="entry name" value="WH-like_DNA-bd_sf"/>
</dbReference>
<dbReference type="Pfam" id="PF00455">
    <property type="entry name" value="DeoRC"/>
    <property type="match status" value="1"/>
</dbReference>
<name>A0A7D4Q8H3_9SPHI</name>
<keyword evidence="1" id="KW-0678">Repressor</keyword>
<dbReference type="InterPro" id="IPR036390">
    <property type="entry name" value="WH_DNA-bd_sf"/>
</dbReference>
<evidence type="ECO:0000256" key="1">
    <source>
        <dbReference type="ARBA" id="ARBA00022491"/>
    </source>
</evidence>
<dbReference type="SMART" id="SM01134">
    <property type="entry name" value="DeoRC"/>
    <property type="match status" value="1"/>
</dbReference>
<dbReference type="EMBL" id="CP054139">
    <property type="protein sequence ID" value="QKJ28864.1"/>
    <property type="molecule type" value="Genomic_DNA"/>
</dbReference>
<dbReference type="PANTHER" id="PTHR30363">
    <property type="entry name" value="HTH-TYPE TRANSCRIPTIONAL REGULATOR SRLR-RELATED"/>
    <property type="match status" value="1"/>
</dbReference>
<dbReference type="InterPro" id="IPR014036">
    <property type="entry name" value="DeoR-like_C"/>
</dbReference>
<dbReference type="SUPFAM" id="SSF46785">
    <property type="entry name" value="Winged helix' DNA-binding domain"/>
    <property type="match status" value="1"/>
</dbReference>
<sequence length="248" mass="27429">MLKKERHTYIIRQVNLHNKVLSSDLAIELNVSEDTVRRDLNELHESGQVVKVHGGALSRSYHYPFQHNNIYAADAKKGIARKGIGLIKDGMVVLTGGGTTIIEMVTMLPPDLSVTIFTISPPVALQLADHPLIKVVLIGGELSKDSQVCTGTQVVSYLGEIKFDLCFLGTNGISLQDGVTDSDLDIVQVKKAMIKASKRLVIMCIAEKLNSVQRMRVCDLQQISCLITDLDPADHILQAYRKQHLQLY</sequence>
<dbReference type="PROSITE" id="PS51000">
    <property type="entry name" value="HTH_DEOR_2"/>
    <property type="match status" value="1"/>
</dbReference>
<dbReference type="RefSeq" id="WP_173413562.1">
    <property type="nucleotide sequence ID" value="NZ_CP054139.1"/>
</dbReference>